<dbReference type="OrthoDB" id="7540582at2"/>
<name>A0A1G7QQ54_9PROT</name>
<evidence type="ECO:0000313" key="1">
    <source>
        <dbReference type="EMBL" id="SDG00655.1"/>
    </source>
</evidence>
<dbReference type="RefSeq" id="WP_090019494.1">
    <property type="nucleotide sequence ID" value="NZ_FNCE01000004.1"/>
</dbReference>
<evidence type="ECO:0000313" key="2">
    <source>
        <dbReference type="Proteomes" id="UP000199415"/>
    </source>
</evidence>
<dbReference type="AlphaFoldDB" id="A0A1G7QQ54"/>
<keyword evidence="2" id="KW-1185">Reference proteome</keyword>
<proteinExistence type="predicted"/>
<dbReference type="Gene3D" id="3.40.50.300">
    <property type="entry name" value="P-loop containing nucleotide triphosphate hydrolases"/>
    <property type="match status" value="1"/>
</dbReference>
<dbReference type="SUPFAM" id="SSF52540">
    <property type="entry name" value="P-loop containing nucleoside triphosphate hydrolases"/>
    <property type="match status" value="1"/>
</dbReference>
<organism evidence="1 2">
    <name type="scientific">Limimonas halophila</name>
    <dbReference type="NCBI Taxonomy" id="1082479"/>
    <lineage>
        <taxon>Bacteria</taxon>
        <taxon>Pseudomonadati</taxon>
        <taxon>Pseudomonadota</taxon>
        <taxon>Alphaproteobacteria</taxon>
        <taxon>Rhodospirillales</taxon>
        <taxon>Rhodovibrionaceae</taxon>
        <taxon>Limimonas</taxon>
    </lineage>
</organism>
<evidence type="ECO:0008006" key="3">
    <source>
        <dbReference type="Google" id="ProtNLM"/>
    </source>
</evidence>
<sequence>MTDSDTPIVHIGYHKTASTWFQTAFYPACKGAHLVTRRNTRQAFLEPTALAFDPAEARRTLAVPAGMRPVVCEEALVGYYGNAGLLQALSKDVAYRVRDVFPDAQVVIFIRNQLDMLAATYLQYIRRGGTHTVRRFLYPYRHVRRYRTKAFKNPMFCLEHLDYHNLIQHYINIFGREKVHVFPYEAFRTNAGDFLKTYAALLGLDVDVDALSFSGTNVSYRMTTARLARLLNHVTVGDAPDSITPLPLMPRKVNEVAMRQVNRTPLAGPKVTPERLFGREHARELAVRYAPGNRVLTEMLDVDLAGYGYPVAAAGQSAVSDAA</sequence>
<dbReference type="Proteomes" id="UP000199415">
    <property type="component" value="Unassembled WGS sequence"/>
</dbReference>
<protein>
    <recommendedName>
        <fullName evidence="3">Sulfotransferase family protein</fullName>
    </recommendedName>
</protein>
<reference evidence="1 2" key="1">
    <citation type="submission" date="2016-10" db="EMBL/GenBank/DDBJ databases">
        <authorList>
            <person name="de Groot N.N."/>
        </authorList>
    </citation>
    <scope>NUCLEOTIDE SEQUENCE [LARGE SCALE GENOMIC DNA]</scope>
    <source>
        <strain evidence="1 2">DSM 25584</strain>
    </source>
</reference>
<accession>A0A1G7QQ54</accession>
<dbReference type="InterPro" id="IPR027417">
    <property type="entry name" value="P-loop_NTPase"/>
</dbReference>
<dbReference type="EMBL" id="FNCE01000004">
    <property type="protein sequence ID" value="SDG00655.1"/>
    <property type="molecule type" value="Genomic_DNA"/>
</dbReference>
<gene>
    <name evidence="1" type="ORF">SAMN05216241_104100</name>
</gene>